<evidence type="ECO:0000313" key="2">
    <source>
        <dbReference type="EMBL" id="GHJ88107.1"/>
    </source>
</evidence>
<dbReference type="Gene3D" id="3.40.50.1110">
    <property type="entry name" value="SGNH hydrolase"/>
    <property type="match status" value="1"/>
</dbReference>
<dbReference type="OrthoDB" id="2588793at2759"/>
<gene>
    <name evidence="2" type="ORF">NliqN6_4509</name>
</gene>
<dbReference type="AlphaFoldDB" id="A0A8H3YHE5"/>
<reference evidence="2" key="1">
    <citation type="submission" date="2020-07" db="EMBL/GenBank/DDBJ databases">
        <title>Draft Genome Sequence of a Deep-Sea Yeast, Naganishia (Cryptococcus) liquefaciens strain N6.</title>
        <authorList>
            <person name="Han Y.W."/>
            <person name="Kajitani R."/>
            <person name="Morimoto H."/>
            <person name="Parhat M."/>
            <person name="Tsubouchi H."/>
            <person name="Bakenova O."/>
            <person name="Ogata M."/>
            <person name="Argunhan B."/>
            <person name="Aoki R."/>
            <person name="Kajiwara S."/>
            <person name="Itoh T."/>
            <person name="Iwasaki H."/>
        </authorList>
    </citation>
    <scope>NUCLEOTIDE SEQUENCE</scope>
    <source>
        <strain evidence="2">N6</strain>
    </source>
</reference>
<sequence length="559" mass="64471">MSRSSSEHSDLEGRFYRQIAGESPAQPNRNPFFVGPPYSSTGPTGRRPSSPLTADTSSLPDSEVPITPSIRITHPSEERVTVFRQFTEYESKKMSLSQPAGSFTGIESPMTPPPSTYDIYTPNPLDTPKLYTDAIDTTQTQYSAFPLEQNAFRRRSYADDVALAGVPKTRIRTRRLMRKFKQIPSTIRFALLLGSIGVLALLCQAAPRMRSSTQGSSIWIGLQRQFSRGLGAIELCDPTYGDGFVNQENVWERADGACSSSHLLHRFRNTPKTRYQQEFPEFINKTVFIYGDSVGRHLFDDYCHYLKMDFERRPFPGQEEPVIYWEGAVCTEPNLNFKVTHLHNYGFANTSESNEESMAIVKRAFPGGPWDFETRITRLFDEALPDLKPDFVQMNGGAWDFLWMYNRDIKFRQYNDVIPQEDLRMFQQRLKELINFVREKFPEAKPLWIDPHWLNPNDLNVRHAWSGPYYHMAPLNQTEDSPLLPPLFTPRRQSQHRHALHSAAEETGVDIVDYWKIKDSFAPDEYFTGLDRVHPIEEPRAVVIDMLLEKMHRWFTYGI</sequence>
<dbReference type="EMBL" id="BLZA01000028">
    <property type="protein sequence ID" value="GHJ88107.1"/>
    <property type="molecule type" value="Genomic_DNA"/>
</dbReference>
<comment type="caution">
    <text evidence="2">The sequence shown here is derived from an EMBL/GenBank/DDBJ whole genome shotgun (WGS) entry which is preliminary data.</text>
</comment>
<organism evidence="2 3">
    <name type="scientific">Naganishia liquefaciens</name>
    <dbReference type="NCBI Taxonomy" id="104408"/>
    <lineage>
        <taxon>Eukaryota</taxon>
        <taxon>Fungi</taxon>
        <taxon>Dikarya</taxon>
        <taxon>Basidiomycota</taxon>
        <taxon>Agaricomycotina</taxon>
        <taxon>Tremellomycetes</taxon>
        <taxon>Filobasidiales</taxon>
        <taxon>Filobasidiaceae</taxon>
        <taxon>Naganishia</taxon>
    </lineage>
</organism>
<proteinExistence type="predicted"/>
<dbReference type="SUPFAM" id="SSF52266">
    <property type="entry name" value="SGNH hydrolase"/>
    <property type="match status" value="1"/>
</dbReference>
<name>A0A8H3YHE5_9TREE</name>
<evidence type="ECO:0000256" key="1">
    <source>
        <dbReference type="SAM" id="MobiDB-lite"/>
    </source>
</evidence>
<dbReference type="Proteomes" id="UP000620104">
    <property type="component" value="Unassembled WGS sequence"/>
</dbReference>
<feature type="compositionally biased region" description="Basic and acidic residues" evidence="1">
    <location>
        <begin position="1"/>
        <end position="15"/>
    </location>
</feature>
<evidence type="ECO:0000313" key="3">
    <source>
        <dbReference type="Proteomes" id="UP000620104"/>
    </source>
</evidence>
<keyword evidence="3" id="KW-1185">Reference proteome</keyword>
<feature type="compositionally biased region" description="Polar residues" evidence="1">
    <location>
        <begin position="50"/>
        <end position="60"/>
    </location>
</feature>
<feature type="region of interest" description="Disordered" evidence="1">
    <location>
        <begin position="1"/>
        <end position="68"/>
    </location>
</feature>
<protein>
    <submittedName>
        <fullName evidence="2">Uncharacterized protein</fullName>
    </submittedName>
</protein>
<accession>A0A8H3YHE5</accession>
<dbReference type="InterPro" id="IPR036514">
    <property type="entry name" value="SGNH_hydro_sf"/>
</dbReference>